<dbReference type="GO" id="GO:0046983">
    <property type="term" value="F:protein dimerization activity"/>
    <property type="evidence" value="ECO:0007669"/>
    <property type="project" value="InterPro"/>
</dbReference>
<dbReference type="Gene3D" id="4.10.280.10">
    <property type="entry name" value="Helix-loop-helix DNA-binding domain"/>
    <property type="match status" value="1"/>
</dbReference>
<comment type="caution">
    <text evidence="6">The sequence shown here is derived from an EMBL/GenBank/DDBJ whole genome shotgun (WGS) entry which is preliminary data.</text>
</comment>
<protein>
    <submittedName>
        <fullName evidence="6">Transcription factor BIM2</fullName>
    </submittedName>
</protein>
<dbReference type="AlphaFoldDB" id="A0AAV9CVF8"/>
<dbReference type="InterPro" id="IPR011598">
    <property type="entry name" value="bHLH_dom"/>
</dbReference>
<dbReference type="InterPro" id="IPR036638">
    <property type="entry name" value="HLH_DNA-bd_sf"/>
</dbReference>
<dbReference type="PANTHER" id="PTHR46412:SF6">
    <property type="entry name" value="TRANSCRIPTION FACTOR BIM2"/>
    <property type="match status" value="1"/>
</dbReference>
<dbReference type="PROSITE" id="PS50888">
    <property type="entry name" value="BHLH"/>
    <property type="match status" value="1"/>
</dbReference>
<keyword evidence="3" id="KW-0804">Transcription</keyword>
<accession>A0AAV9CVF8</accession>
<name>A0AAV9CVF8_ACOCL</name>
<gene>
    <name evidence="6" type="primary">BIM2</name>
    <name evidence="6" type="ORF">QJS10_CPB17g00401</name>
</gene>
<keyword evidence="2" id="KW-0805">Transcription regulation</keyword>
<evidence type="ECO:0000256" key="2">
    <source>
        <dbReference type="ARBA" id="ARBA00023015"/>
    </source>
</evidence>
<dbReference type="Proteomes" id="UP001180020">
    <property type="component" value="Unassembled WGS sequence"/>
</dbReference>
<feature type="domain" description="BHLH" evidence="5">
    <location>
        <begin position="86"/>
        <end position="136"/>
    </location>
</feature>
<evidence type="ECO:0000256" key="4">
    <source>
        <dbReference type="SAM" id="MobiDB-lite"/>
    </source>
</evidence>
<dbReference type="SUPFAM" id="SSF47459">
    <property type="entry name" value="HLH, helix-loop-helix DNA-binding domain"/>
    <property type="match status" value="1"/>
</dbReference>
<sequence>METEKGGKGRGKERELWVWEFDLLPKRSAHDKLRLMEAAMGGRGFDDDDEEEEEEFGKRDGSSQKELNVKLDVRGGRGGGDQKANTPRSKHSATEQRRRSKINDRFQILRDLIPHSDQKRDKASFLLEIIDVPPQVIEYVQFLQEKGRKYESTYPEWTNENAKLMPWKNSRGPGESIVDLSQVIKNGSAPGLIISGNENSIPVTPMISSRNAAESDNINKGVAYKPMEVSNKAPTLPISLQPGPVTPQAGRGGVLPPQQQRLTLDAETVASHSHAQWLRSCTNECLSSTATLDKQEDLTVDEGTVSISTAYSQGLLDTLTHALQSSGIDSSQVNISVQINLGKRAISRPTIASSAKGDDEPSTSIQVAEESQKAQKRQRTDNS</sequence>
<evidence type="ECO:0000313" key="6">
    <source>
        <dbReference type="EMBL" id="KAK1292429.1"/>
    </source>
</evidence>
<feature type="compositionally biased region" description="Basic and acidic residues" evidence="4">
    <location>
        <begin position="370"/>
        <end position="383"/>
    </location>
</feature>
<evidence type="ECO:0000313" key="7">
    <source>
        <dbReference type="Proteomes" id="UP001180020"/>
    </source>
</evidence>
<evidence type="ECO:0000259" key="5">
    <source>
        <dbReference type="PROSITE" id="PS50888"/>
    </source>
</evidence>
<proteinExistence type="inferred from homology"/>
<dbReference type="EMBL" id="JAUJYO010000017">
    <property type="protein sequence ID" value="KAK1292429.1"/>
    <property type="molecule type" value="Genomic_DNA"/>
</dbReference>
<dbReference type="SMART" id="SM00353">
    <property type="entry name" value="HLH"/>
    <property type="match status" value="1"/>
</dbReference>
<dbReference type="PANTHER" id="PTHR46412">
    <property type="entry name" value="BES1-INTERACTING MYC-LIKE PROTEIN"/>
    <property type="match status" value="1"/>
</dbReference>
<dbReference type="GO" id="GO:0003700">
    <property type="term" value="F:DNA-binding transcription factor activity"/>
    <property type="evidence" value="ECO:0007669"/>
    <property type="project" value="InterPro"/>
</dbReference>
<feature type="compositionally biased region" description="Acidic residues" evidence="4">
    <location>
        <begin position="46"/>
        <end position="55"/>
    </location>
</feature>
<feature type="compositionally biased region" description="Basic and acidic residues" evidence="4">
    <location>
        <begin position="56"/>
        <end position="75"/>
    </location>
</feature>
<dbReference type="InterPro" id="IPR044295">
    <property type="entry name" value="BIM1/2/3"/>
</dbReference>
<organism evidence="6 7">
    <name type="scientific">Acorus calamus</name>
    <name type="common">Sweet flag</name>
    <dbReference type="NCBI Taxonomy" id="4465"/>
    <lineage>
        <taxon>Eukaryota</taxon>
        <taxon>Viridiplantae</taxon>
        <taxon>Streptophyta</taxon>
        <taxon>Embryophyta</taxon>
        <taxon>Tracheophyta</taxon>
        <taxon>Spermatophyta</taxon>
        <taxon>Magnoliopsida</taxon>
        <taxon>Liliopsida</taxon>
        <taxon>Acoraceae</taxon>
        <taxon>Acorus</taxon>
    </lineage>
</organism>
<keyword evidence="7" id="KW-1185">Reference proteome</keyword>
<reference evidence="6" key="2">
    <citation type="submission" date="2023-06" db="EMBL/GenBank/DDBJ databases">
        <authorList>
            <person name="Ma L."/>
            <person name="Liu K.-W."/>
            <person name="Li Z."/>
            <person name="Hsiao Y.-Y."/>
            <person name="Qi Y."/>
            <person name="Fu T."/>
            <person name="Tang G."/>
            <person name="Zhang D."/>
            <person name="Sun W.-H."/>
            <person name="Liu D.-K."/>
            <person name="Li Y."/>
            <person name="Chen G.-Z."/>
            <person name="Liu X.-D."/>
            <person name="Liao X.-Y."/>
            <person name="Jiang Y.-T."/>
            <person name="Yu X."/>
            <person name="Hao Y."/>
            <person name="Huang J."/>
            <person name="Zhao X.-W."/>
            <person name="Ke S."/>
            <person name="Chen Y.-Y."/>
            <person name="Wu W.-L."/>
            <person name="Hsu J.-L."/>
            <person name="Lin Y.-F."/>
            <person name="Huang M.-D."/>
            <person name="Li C.-Y."/>
            <person name="Huang L."/>
            <person name="Wang Z.-W."/>
            <person name="Zhao X."/>
            <person name="Zhong W.-Y."/>
            <person name="Peng D.-H."/>
            <person name="Ahmad S."/>
            <person name="Lan S."/>
            <person name="Zhang J.-S."/>
            <person name="Tsai W.-C."/>
            <person name="Van De Peer Y."/>
            <person name="Liu Z.-J."/>
        </authorList>
    </citation>
    <scope>NUCLEOTIDE SEQUENCE</scope>
    <source>
        <strain evidence="6">CP</strain>
        <tissue evidence="6">Leaves</tissue>
    </source>
</reference>
<comment type="similarity">
    <text evidence="1">Belongs to the bHLH protein family.</text>
</comment>
<feature type="region of interest" description="Disordered" evidence="4">
    <location>
        <begin position="346"/>
        <end position="383"/>
    </location>
</feature>
<dbReference type="GO" id="GO:0006351">
    <property type="term" value="P:DNA-templated transcription"/>
    <property type="evidence" value="ECO:0007669"/>
    <property type="project" value="InterPro"/>
</dbReference>
<evidence type="ECO:0000256" key="1">
    <source>
        <dbReference type="ARBA" id="ARBA00005510"/>
    </source>
</evidence>
<evidence type="ECO:0000256" key="3">
    <source>
        <dbReference type="ARBA" id="ARBA00023163"/>
    </source>
</evidence>
<dbReference type="Pfam" id="PF00010">
    <property type="entry name" value="HLH"/>
    <property type="match status" value="1"/>
</dbReference>
<reference evidence="6" key="1">
    <citation type="journal article" date="2023" name="Nat. Commun.">
        <title>Diploid and tetraploid genomes of Acorus and the evolution of monocots.</title>
        <authorList>
            <person name="Ma L."/>
            <person name="Liu K.W."/>
            <person name="Li Z."/>
            <person name="Hsiao Y.Y."/>
            <person name="Qi Y."/>
            <person name="Fu T."/>
            <person name="Tang G.D."/>
            <person name="Zhang D."/>
            <person name="Sun W.H."/>
            <person name="Liu D.K."/>
            <person name="Li Y."/>
            <person name="Chen G.Z."/>
            <person name="Liu X.D."/>
            <person name="Liao X.Y."/>
            <person name="Jiang Y.T."/>
            <person name="Yu X."/>
            <person name="Hao Y."/>
            <person name="Huang J."/>
            <person name="Zhao X.W."/>
            <person name="Ke S."/>
            <person name="Chen Y.Y."/>
            <person name="Wu W.L."/>
            <person name="Hsu J.L."/>
            <person name="Lin Y.F."/>
            <person name="Huang M.D."/>
            <person name="Li C.Y."/>
            <person name="Huang L."/>
            <person name="Wang Z.W."/>
            <person name="Zhao X."/>
            <person name="Zhong W.Y."/>
            <person name="Peng D.H."/>
            <person name="Ahmad S."/>
            <person name="Lan S."/>
            <person name="Zhang J.S."/>
            <person name="Tsai W.C."/>
            <person name="Van de Peer Y."/>
            <person name="Liu Z.J."/>
        </authorList>
    </citation>
    <scope>NUCLEOTIDE SEQUENCE</scope>
    <source>
        <strain evidence="6">CP</strain>
    </source>
</reference>
<feature type="region of interest" description="Disordered" evidence="4">
    <location>
        <begin position="40"/>
        <end position="100"/>
    </location>
</feature>
<dbReference type="CDD" id="cd11453">
    <property type="entry name" value="bHLH_AtBIM_like"/>
    <property type="match status" value="1"/>
</dbReference>